<dbReference type="AlphaFoldDB" id="K0TJV3"/>
<evidence type="ECO:0000313" key="2">
    <source>
        <dbReference type="Proteomes" id="UP000266841"/>
    </source>
</evidence>
<name>K0TJV3_THAOC</name>
<organism evidence="1 2">
    <name type="scientific">Thalassiosira oceanica</name>
    <name type="common">Marine diatom</name>
    <dbReference type="NCBI Taxonomy" id="159749"/>
    <lineage>
        <taxon>Eukaryota</taxon>
        <taxon>Sar</taxon>
        <taxon>Stramenopiles</taxon>
        <taxon>Ochrophyta</taxon>
        <taxon>Bacillariophyta</taxon>
        <taxon>Coscinodiscophyceae</taxon>
        <taxon>Thalassiosirophycidae</taxon>
        <taxon>Thalassiosirales</taxon>
        <taxon>Thalassiosiraceae</taxon>
        <taxon>Thalassiosira</taxon>
    </lineage>
</organism>
<reference evidence="1 2" key="1">
    <citation type="journal article" date="2012" name="Genome Biol.">
        <title>Genome and low-iron response of an oceanic diatom adapted to chronic iron limitation.</title>
        <authorList>
            <person name="Lommer M."/>
            <person name="Specht M."/>
            <person name="Roy A.S."/>
            <person name="Kraemer L."/>
            <person name="Andreson R."/>
            <person name="Gutowska M.A."/>
            <person name="Wolf J."/>
            <person name="Bergner S.V."/>
            <person name="Schilhabel M.B."/>
            <person name="Klostermeier U.C."/>
            <person name="Beiko R.G."/>
            <person name="Rosenstiel P."/>
            <person name="Hippler M."/>
            <person name="Laroche J."/>
        </authorList>
    </citation>
    <scope>NUCLEOTIDE SEQUENCE [LARGE SCALE GENOMIC DNA]</scope>
    <source>
        <strain evidence="1 2">CCMP1005</strain>
    </source>
</reference>
<dbReference type="Proteomes" id="UP000266841">
    <property type="component" value="Unassembled WGS sequence"/>
</dbReference>
<accession>K0TJV3</accession>
<gene>
    <name evidence="1" type="ORF">THAOC_00678</name>
</gene>
<evidence type="ECO:0000313" key="1">
    <source>
        <dbReference type="EMBL" id="EJK77489.1"/>
    </source>
</evidence>
<sequence length="261" mass="28898">MTSLYDPATFELLLDNIQEVGGTSQGHQCDSSSADLDSFDFDFEDDEQHDSTPLSIDAFVPGNAAAEEATPSFTDAYEPSSTPDISHLVQEPPQFYRPSRNSNKRVIITPTPEKFTPSTKDFVRRVSDAGGPSIRPLPLSKRRRLSTSTVSLCSESSSLEETDVYSRALAKLTESMKATEKTRQMLLLHRRLMNEGNSVENLQVRATEHRSASQSASSLEDNLANIRDFLSGTRCTLTDGLQESRRRLNALGGMNRDSFVL</sequence>
<proteinExistence type="predicted"/>
<keyword evidence="2" id="KW-1185">Reference proteome</keyword>
<comment type="caution">
    <text evidence="1">The sequence shown here is derived from an EMBL/GenBank/DDBJ whole genome shotgun (WGS) entry which is preliminary data.</text>
</comment>
<dbReference type="EMBL" id="AGNL01000807">
    <property type="protein sequence ID" value="EJK77489.1"/>
    <property type="molecule type" value="Genomic_DNA"/>
</dbReference>
<protein>
    <submittedName>
        <fullName evidence="1">Uncharacterized protein</fullName>
    </submittedName>
</protein>